<evidence type="ECO:0000256" key="2">
    <source>
        <dbReference type="SAM" id="MobiDB-lite"/>
    </source>
</evidence>
<reference evidence="5" key="1">
    <citation type="submission" date="2022-12" db="EMBL/GenBank/DDBJ databases">
        <title>Draft genome assemblies for two species of Escallonia (Escalloniales).</title>
        <authorList>
            <person name="Chanderbali A."/>
            <person name="Dervinis C."/>
            <person name="Anghel I."/>
            <person name="Soltis D."/>
            <person name="Soltis P."/>
            <person name="Zapata F."/>
        </authorList>
    </citation>
    <scope>NUCLEOTIDE SEQUENCE</scope>
    <source>
        <strain evidence="5">UCBG64.0493</strain>
        <tissue evidence="5">Leaf</tissue>
    </source>
</reference>
<feature type="transmembrane region" description="Helical" evidence="3">
    <location>
        <begin position="29"/>
        <end position="46"/>
    </location>
</feature>
<dbReference type="Pfam" id="PF17123">
    <property type="entry name" value="zf-RING_11"/>
    <property type="match status" value="1"/>
</dbReference>
<protein>
    <recommendedName>
        <fullName evidence="4">RING-type domain-containing protein</fullName>
    </recommendedName>
</protein>
<keyword evidence="3" id="KW-0472">Membrane</keyword>
<dbReference type="PROSITE" id="PS51257">
    <property type="entry name" value="PROKAR_LIPOPROTEIN"/>
    <property type="match status" value="1"/>
</dbReference>
<dbReference type="GO" id="GO:0008270">
    <property type="term" value="F:zinc ion binding"/>
    <property type="evidence" value="ECO:0007669"/>
    <property type="project" value="UniProtKB-KW"/>
</dbReference>
<evidence type="ECO:0000256" key="3">
    <source>
        <dbReference type="SAM" id="Phobius"/>
    </source>
</evidence>
<dbReference type="AlphaFoldDB" id="A0AA88S7B8"/>
<dbReference type="SUPFAM" id="SSF57850">
    <property type="entry name" value="RING/U-box"/>
    <property type="match status" value="2"/>
</dbReference>
<evidence type="ECO:0000259" key="4">
    <source>
        <dbReference type="PROSITE" id="PS50089"/>
    </source>
</evidence>
<name>A0AA88S7B8_9ASTE</name>
<evidence type="ECO:0000256" key="1">
    <source>
        <dbReference type="PROSITE-ProRule" id="PRU00175"/>
    </source>
</evidence>
<keyword evidence="1" id="KW-0863">Zinc-finger</keyword>
<dbReference type="Pfam" id="PF13639">
    <property type="entry name" value="zf-RING_2"/>
    <property type="match status" value="1"/>
</dbReference>
<keyword evidence="6" id="KW-1185">Reference proteome</keyword>
<dbReference type="InterPro" id="IPR013083">
    <property type="entry name" value="Znf_RING/FYVE/PHD"/>
</dbReference>
<dbReference type="PANTHER" id="PTHR46719">
    <property type="entry name" value="TRANSCRIPTION FACTOR C2H2 FAMILY-RELATED"/>
    <property type="match status" value="1"/>
</dbReference>
<dbReference type="EMBL" id="JAVXUP010004466">
    <property type="protein sequence ID" value="KAK2997070.1"/>
    <property type="molecule type" value="Genomic_DNA"/>
</dbReference>
<keyword evidence="3" id="KW-1133">Transmembrane helix</keyword>
<dbReference type="PANTHER" id="PTHR46719:SF7">
    <property type="entry name" value="RING-H2 FINGER PROTEIN ATL71-RELATED"/>
    <property type="match status" value="1"/>
</dbReference>
<organism evidence="5 6">
    <name type="scientific">Escallonia herrerae</name>
    <dbReference type="NCBI Taxonomy" id="1293975"/>
    <lineage>
        <taxon>Eukaryota</taxon>
        <taxon>Viridiplantae</taxon>
        <taxon>Streptophyta</taxon>
        <taxon>Embryophyta</taxon>
        <taxon>Tracheophyta</taxon>
        <taxon>Spermatophyta</taxon>
        <taxon>Magnoliopsida</taxon>
        <taxon>eudicotyledons</taxon>
        <taxon>Gunneridae</taxon>
        <taxon>Pentapetalae</taxon>
        <taxon>asterids</taxon>
        <taxon>campanulids</taxon>
        <taxon>Escalloniales</taxon>
        <taxon>Escalloniaceae</taxon>
        <taxon>Escallonia</taxon>
    </lineage>
</organism>
<keyword evidence="1" id="KW-0862">Zinc</keyword>
<accession>A0AA88S7B8</accession>
<dbReference type="SMART" id="SM00184">
    <property type="entry name" value="RING"/>
    <property type="match status" value="2"/>
</dbReference>
<gene>
    <name evidence="5" type="ORF">RJ639_025324</name>
</gene>
<dbReference type="Gene3D" id="3.30.40.10">
    <property type="entry name" value="Zinc/RING finger domain, C3HC4 (zinc finger)"/>
    <property type="match status" value="2"/>
</dbReference>
<feature type="region of interest" description="Disordered" evidence="2">
    <location>
        <begin position="177"/>
        <end position="204"/>
    </location>
</feature>
<dbReference type="PROSITE" id="PS50089">
    <property type="entry name" value="ZF_RING_2"/>
    <property type="match status" value="1"/>
</dbReference>
<proteinExistence type="predicted"/>
<feature type="domain" description="RING-type" evidence="4">
    <location>
        <begin position="216"/>
        <end position="258"/>
    </location>
</feature>
<feature type="compositionally biased region" description="Basic residues" evidence="2">
    <location>
        <begin position="54"/>
        <end position="69"/>
    </location>
</feature>
<feature type="region of interest" description="Disordered" evidence="2">
    <location>
        <begin position="54"/>
        <end position="76"/>
    </location>
</feature>
<keyword evidence="1" id="KW-0479">Metal-binding</keyword>
<comment type="caution">
    <text evidence="5">The sequence shown here is derived from an EMBL/GenBank/DDBJ whole genome shotgun (WGS) entry which is preliminary data.</text>
</comment>
<dbReference type="InterPro" id="IPR045899">
    <property type="entry name" value="ATL71-like"/>
</dbReference>
<evidence type="ECO:0000313" key="6">
    <source>
        <dbReference type="Proteomes" id="UP001188597"/>
    </source>
</evidence>
<sequence>MSRAFLLSHNPYCIPWLGGQACRMIDGESLVMIITGLVLVLAVRVFDSMLRRRRQRPQQRSQRSRRRVRARELGNPSAAAIARAPQPERLPRVYQAADLHVTIFKSVCAICLEDIRDGQRLGGLHGCTHMYHLRCVALWSILKECNEEERQQEEVRRQIRLQLRQLERGLQQEGEVRARALGNPSPTAVARAPEPEPRSQTKQPAELHITIFKSVCAICLEDISDGQLLGGLHGCTHVFHLQCVAHWLKDTPSCPSCRTFA</sequence>
<evidence type="ECO:0000313" key="5">
    <source>
        <dbReference type="EMBL" id="KAK2997070.1"/>
    </source>
</evidence>
<dbReference type="InterPro" id="IPR001841">
    <property type="entry name" value="Znf_RING"/>
</dbReference>
<dbReference type="Proteomes" id="UP001188597">
    <property type="component" value="Unassembled WGS sequence"/>
</dbReference>
<keyword evidence="3" id="KW-0812">Transmembrane</keyword>